<dbReference type="CDD" id="cd02440">
    <property type="entry name" value="AdoMet_MTases"/>
    <property type="match status" value="1"/>
</dbReference>
<evidence type="ECO:0000313" key="4">
    <source>
        <dbReference type="Proteomes" id="UP001642484"/>
    </source>
</evidence>
<feature type="signal peptide" evidence="1">
    <location>
        <begin position="1"/>
        <end position="20"/>
    </location>
</feature>
<gene>
    <name evidence="2" type="ORF">CCMP2556_LOCUS16713</name>
    <name evidence="3" type="ORF">CCMP2556_LOCUS16777</name>
</gene>
<dbReference type="Proteomes" id="UP001642484">
    <property type="component" value="Unassembled WGS sequence"/>
</dbReference>
<accession>A0ABP0KM65</accession>
<feature type="chain" id="PRO_5045029227" description="Class I SAM-dependent methyltransferase" evidence="1">
    <location>
        <begin position="21"/>
        <end position="238"/>
    </location>
</feature>
<name>A0ABP0KM65_9DINO</name>
<proteinExistence type="predicted"/>
<dbReference type="InterPro" id="IPR029063">
    <property type="entry name" value="SAM-dependent_MTases_sf"/>
</dbReference>
<keyword evidence="4" id="KW-1185">Reference proteome</keyword>
<dbReference type="EMBL" id="CAXAMN010009025">
    <property type="protein sequence ID" value="CAK9027481.1"/>
    <property type="molecule type" value="Genomic_DNA"/>
</dbReference>
<evidence type="ECO:0008006" key="5">
    <source>
        <dbReference type="Google" id="ProtNLM"/>
    </source>
</evidence>
<keyword evidence="1" id="KW-0732">Signal</keyword>
<dbReference type="Gene3D" id="3.40.50.150">
    <property type="entry name" value="Vaccinia Virus protein VP39"/>
    <property type="match status" value="1"/>
</dbReference>
<evidence type="ECO:0000313" key="2">
    <source>
        <dbReference type="EMBL" id="CAK9027303.1"/>
    </source>
</evidence>
<evidence type="ECO:0000256" key="1">
    <source>
        <dbReference type="SAM" id="SignalP"/>
    </source>
</evidence>
<protein>
    <recommendedName>
        <fullName evidence="5">Class I SAM-dependent methyltransferase</fullName>
    </recommendedName>
</protein>
<sequence length="238" mass="27847">MKILWLSWLILLQTHKPSKSRWIFFAPGWCLKTIFHTKRIPDPTSSWREGDAVLVSERQTAKWHGWARGRRLQTTEESRKKEGLFPMAVLRPRLWIAKIETKKDLAQQLGGFSENFTVLEVGSYFGYTTRLLSHLFKRVIALDAVHELLQANREYNMDRDNILYLRFHTGNHDWSIFSMNTIHVVFLDASHDFESVMQDIDNCLRIPTVSLIIFDDYGAEEGVRLAVQRFISAKRLQP</sequence>
<organism evidence="2 4">
    <name type="scientific">Durusdinium trenchii</name>
    <dbReference type="NCBI Taxonomy" id="1381693"/>
    <lineage>
        <taxon>Eukaryota</taxon>
        <taxon>Sar</taxon>
        <taxon>Alveolata</taxon>
        <taxon>Dinophyceae</taxon>
        <taxon>Suessiales</taxon>
        <taxon>Symbiodiniaceae</taxon>
        <taxon>Durusdinium</taxon>
    </lineage>
</organism>
<reference evidence="2 4" key="1">
    <citation type="submission" date="2024-02" db="EMBL/GenBank/DDBJ databases">
        <authorList>
            <person name="Chen Y."/>
            <person name="Shah S."/>
            <person name="Dougan E. K."/>
            <person name="Thang M."/>
            <person name="Chan C."/>
        </authorList>
    </citation>
    <scope>NUCLEOTIDE SEQUENCE [LARGE SCALE GENOMIC DNA]</scope>
</reference>
<evidence type="ECO:0000313" key="3">
    <source>
        <dbReference type="EMBL" id="CAK9027481.1"/>
    </source>
</evidence>
<dbReference type="Pfam" id="PF13578">
    <property type="entry name" value="Methyltransf_24"/>
    <property type="match status" value="1"/>
</dbReference>
<dbReference type="SUPFAM" id="SSF53335">
    <property type="entry name" value="S-adenosyl-L-methionine-dependent methyltransferases"/>
    <property type="match status" value="1"/>
</dbReference>
<comment type="caution">
    <text evidence="2">The sequence shown here is derived from an EMBL/GenBank/DDBJ whole genome shotgun (WGS) entry which is preliminary data.</text>
</comment>
<feature type="non-terminal residue" evidence="2">
    <location>
        <position position="238"/>
    </location>
</feature>
<dbReference type="EMBL" id="CAXAMN010008991">
    <property type="protein sequence ID" value="CAK9027303.1"/>
    <property type="molecule type" value="Genomic_DNA"/>
</dbReference>